<organism evidence="2 3">
    <name type="scientific">Pseudovibrio exalbescens</name>
    <dbReference type="NCBI Taxonomy" id="197461"/>
    <lineage>
        <taxon>Bacteria</taxon>
        <taxon>Pseudomonadati</taxon>
        <taxon>Pseudomonadota</taxon>
        <taxon>Alphaproteobacteria</taxon>
        <taxon>Hyphomicrobiales</taxon>
        <taxon>Stappiaceae</taxon>
        <taxon>Pseudovibrio</taxon>
    </lineage>
</organism>
<dbReference type="AlphaFoldDB" id="A0A1U7JDY3"/>
<comment type="caution">
    <text evidence="2">The sequence shown here is derived from an EMBL/GenBank/DDBJ whole genome shotgun (WGS) entry which is preliminary data.</text>
</comment>
<dbReference type="OrthoDB" id="1524907at2"/>
<dbReference type="SUPFAM" id="SSF159894">
    <property type="entry name" value="YgaC/TfoX-N like"/>
    <property type="match status" value="1"/>
</dbReference>
<keyword evidence="3" id="KW-1185">Reference proteome</keyword>
<reference evidence="2 3" key="1">
    <citation type="submission" date="2016-03" db="EMBL/GenBank/DDBJ databases">
        <title>Genome sequence of Nesiotobacter sp. nov., a moderately halophilic alphaproteobacterium isolated from the Yellow Sea, China.</title>
        <authorList>
            <person name="Zhang G."/>
            <person name="Zhang R."/>
        </authorList>
    </citation>
    <scope>NUCLEOTIDE SEQUENCE [LARGE SCALE GENOMIC DNA]</scope>
    <source>
        <strain evidence="2 3">WB1-6</strain>
    </source>
</reference>
<accession>A0A1U7JDY3</accession>
<dbReference type="Proteomes" id="UP000185783">
    <property type="component" value="Unassembled WGS sequence"/>
</dbReference>
<feature type="domain" description="TfoX N-terminal" evidence="1">
    <location>
        <begin position="14"/>
        <end position="102"/>
    </location>
</feature>
<dbReference type="PANTHER" id="PTHR36121">
    <property type="entry name" value="PROTEIN SXY"/>
    <property type="match status" value="1"/>
</dbReference>
<evidence type="ECO:0000259" key="1">
    <source>
        <dbReference type="Pfam" id="PF04993"/>
    </source>
</evidence>
<dbReference type="PANTHER" id="PTHR36121:SF1">
    <property type="entry name" value="PROTEIN SXY"/>
    <property type="match status" value="1"/>
</dbReference>
<dbReference type="RefSeq" id="WP_073833303.1">
    <property type="nucleotide sequence ID" value="NZ_LVVZ01000022.1"/>
</dbReference>
<dbReference type="InterPro" id="IPR007076">
    <property type="entry name" value="TfoX_N"/>
</dbReference>
<dbReference type="InterPro" id="IPR047525">
    <property type="entry name" value="TfoX-like"/>
</dbReference>
<proteinExistence type="predicted"/>
<protein>
    <recommendedName>
        <fullName evidence="1">TfoX N-terminal domain-containing protein</fullName>
    </recommendedName>
</protein>
<dbReference type="Pfam" id="PF04993">
    <property type="entry name" value="TfoX_N"/>
    <property type="match status" value="1"/>
</dbReference>
<dbReference type="EMBL" id="LVVZ01000022">
    <property type="protein sequence ID" value="OKL42949.1"/>
    <property type="molecule type" value="Genomic_DNA"/>
</dbReference>
<evidence type="ECO:0000313" key="2">
    <source>
        <dbReference type="EMBL" id="OKL42949.1"/>
    </source>
</evidence>
<sequence>MMTDSLSGRALKSLQSLSGVRTRKMFGGTGIFHSAVMFGLISDNKLYFRTGATNVAHYLKQGQTPYIHSCFGTYFALPYYSVPIFVQLDEGTLAEWAEKAMDVSKQPSQSSRKYFAKWTEFNVRPTYQV</sequence>
<evidence type="ECO:0000313" key="3">
    <source>
        <dbReference type="Proteomes" id="UP000185783"/>
    </source>
</evidence>
<dbReference type="Gene3D" id="3.30.1460.30">
    <property type="entry name" value="YgaC/TfoX-N like chaperone"/>
    <property type="match status" value="1"/>
</dbReference>
<name>A0A1U7JDY3_9HYPH</name>
<gene>
    <name evidence="2" type="ORF">A3843_14455</name>
</gene>
<dbReference type="STRING" id="197461.A3843_14455"/>